<feature type="compositionally biased region" description="Pro residues" evidence="1">
    <location>
        <begin position="244"/>
        <end position="261"/>
    </location>
</feature>
<gene>
    <name evidence="3" type="ORF">A1O7_01889</name>
</gene>
<accession>W9WC69</accession>
<feature type="region of interest" description="Disordered" evidence="1">
    <location>
        <begin position="367"/>
        <end position="449"/>
    </location>
</feature>
<feature type="domain" description="SWR1-complex protein 3" evidence="2">
    <location>
        <begin position="100"/>
        <end position="192"/>
    </location>
</feature>
<organism evidence="3 4">
    <name type="scientific">Cladophialophora yegresii CBS 114405</name>
    <dbReference type="NCBI Taxonomy" id="1182544"/>
    <lineage>
        <taxon>Eukaryota</taxon>
        <taxon>Fungi</taxon>
        <taxon>Dikarya</taxon>
        <taxon>Ascomycota</taxon>
        <taxon>Pezizomycotina</taxon>
        <taxon>Eurotiomycetes</taxon>
        <taxon>Chaetothyriomycetidae</taxon>
        <taxon>Chaetothyriales</taxon>
        <taxon>Herpotrichiellaceae</taxon>
        <taxon>Cladophialophora</taxon>
    </lineage>
</organism>
<dbReference type="HOGENOM" id="CLU_013601_1_0_1"/>
<dbReference type="PANTHER" id="PTHR28108">
    <property type="entry name" value="SWR1-COMPLEX PROTEIN 3"/>
    <property type="match status" value="1"/>
</dbReference>
<feature type="compositionally biased region" description="Basic and acidic residues" evidence="1">
    <location>
        <begin position="12"/>
        <end position="21"/>
    </location>
</feature>
<feature type="compositionally biased region" description="Pro residues" evidence="1">
    <location>
        <begin position="29"/>
        <end position="41"/>
    </location>
</feature>
<dbReference type="InterPro" id="IPR037651">
    <property type="entry name" value="Swc3"/>
</dbReference>
<dbReference type="Proteomes" id="UP000019473">
    <property type="component" value="Unassembled WGS sequence"/>
</dbReference>
<feature type="compositionally biased region" description="Polar residues" evidence="1">
    <location>
        <begin position="227"/>
        <end position="240"/>
    </location>
</feature>
<dbReference type="eggNOG" id="ENOG502QWM7">
    <property type="taxonomic scope" value="Eukaryota"/>
</dbReference>
<feature type="compositionally biased region" description="Polar residues" evidence="1">
    <location>
        <begin position="414"/>
        <end position="431"/>
    </location>
</feature>
<dbReference type="VEuPathDB" id="FungiDB:A1O7_01889"/>
<dbReference type="PANTHER" id="PTHR28108:SF1">
    <property type="entry name" value="SWR1-COMPLEX PROTEIN 3"/>
    <property type="match status" value="1"/>
</dbReference>
<dbReference type="OrthoDB" id="5338195at2759"/>
<sequence>MADVTPQKRALPARERRESAAKRRALSPAQPPPNTSPPIDPKPSTAAATPATGRKTGYTRGPYKKRASLIQAQTPTSGSRSSPSVSTSVDALPTRVVAHKPLPTTKEKPPSKLSLKEYLSIAESTILAASLYQSRIQWLYNGVFQKYYVKKRKGVEVPPSNPDIKSMQRLGPATITVEPHTFDVMFYVVKDATVPLPYPRHANQHTVKQMGPPSHPPPYTGLPPQAPYQQHQTPPTVSNRPSATMPPTPKPVPTQEPPPPKATENGAPKGSKHENNAHPASVNLPAAQTPNERQTQAPQPGPKPSPAAAGKGSTQDPVIQMLAARAASDPQLKELMKVVATSRASPEQLKEFQSHIDEFNEVIRRQEAARVAKKEGTPSQPSSTKPVPEASQPAPDMQSTPAIPSSPAGPAATMPSTQPTVQSAPRTQPLQSGPASTPAGPPPAAAALPGVVHTFRNPPAPLGRGGPLAGYGGYAAPPPGRPEPFIKHVVLEFTSVPAGGLAACPDRWLFPEHAVLDMRPNGLDMICSFLVELQGSQIMSWAGAGSSAGKGDSEGKWQADQEYYQPVTMTVRARDHKVIQTIAKAAKTLPAVQEYMKEVMSKKQRAPVEYLVHRLPRERSHVGAEDTETGFVDSGVELGSDAASEDDDLKDWYGI</sequence>
<reference evidence="3 4" key="1">
    <citation type="submission" date="2013-03" db="EMBL/GenBank/DDBJ databases">
        <title>The Genome Sequence of Cladophialophora yegresii CBS 114405.</title>
        <authorList>
            <consortium name="The Broad Institute Genomics Platform"/>
            <person name="Cuomo C."/>
            <person name="de Hoog S."/>
            <person name="Gorbushina A."/>
            <person name="Walker B."/>
            <person name="Young S.K."/>
            <person name="Zeng Q."/>
            <person name="Gargeya S."/>
            <person name="Fitzgerald M."/>
            <person name="Haas B."/>
            <person name="Abouelleil A."/>
            <person name="Allen A.W."/>
            <person name="Alvarado L."/>
            <person name="Arachchi H.M."/>
            <person name="Berlin A.M."/>
            <person name="Chapman S.B."/>
            <person name="Gainer-Dewar J."/>
            <person name="Goldberg J."/>
            <person name="Griggs A."/>
            <person name="Gujja S."/>
            <person name="Hansen M."/>
            <person name="Howarth C."/>
            <person name="Imamovic A."/>
            <person name="Ireland A."/>
            <person name="Larimer J."/>
            <person name="McCowan C."/>
            <person name="Murphy C."/>
            <person name="Pearson M."/>
            <person name="Poon T.W."/>
            <person name="Priest M."/>
            <person name="Roberts A."/>
            <person name="Saif S."/>
            <person name="Shea T."/>
            <person name="Sisk P."/>
            <person name="Sykes S."/>
            <person name="Wortman J."/>
            <person name="Nusbaum C."/>
            <person name="Birren B."/>
        </authorList>
    </citation>
    <scope>NUCLEOTIDE SEQUENCE [LARGE SCALE GENOMIC DNA]</scope>
    <source>
        <strain evidence="3 4">CBS 114405</strain>
    </source>
</reference>
<comment type="caution">
    <text evidence="3">The sequence shown here is derived from an EMBL/GenBank/DDBJ whole genome shotgun (WGS) entry which is preliminary data.</text>
</comment>
<feature type="compositionally biased region" description="Low complexity" evidence="1">
    <location>
        <begin position="399"/>
        <end position="412"/>
    </location>
</feature>
<feature type="region of interest" description="Disordered" evidence="1">
    <location>
        <begin position="1"/>
        <end position="111"/>
    </location>
</feature>
<protein>
    <recommendedName>
        <fullName evidence="2">SWR1-complex protein 3 domain-containing protein</fullName>
    </recommendedName>
</protein>
<feature type="compositionally biased region" description="Low complexity" evidence="1">
    <location>
        <begin position="74"/>
        <end position="89"/>
    </location>
</feature>
<evidence type="ECO:0000259" key="2">
    <source>
        <dbReference type="Pfam" id="PF24707"/>
    </source>
</evidence>
<evidence type="ECO:0000313" key="3">
    <source>
        <dbReference type="EMBL" id="EXJ65548.1"/>
    </source>
</evidence>
<name>W9WC69_9EURO</name>
<dbReference type="STRING" id="1182544.W9WC69"/>
<dbReference type="AlphaFoldDB" id="W9WC69"/>
<feature type="compositionally biased region" description="Low complexity" evidence="1">
    <location>
        <begin position="42"/>
        <end position="52"/>
    </location>
</feature>
<dbReference type="GO" id="GO:0140849">
    <property type="term" value="F:ATP-dependent H2AZ histone chaperone activity"/>
    <property type="evidence" value="ECO:0007669"/>
    <property type="project" value="InterPro"/>
</dbReference>
<feature type="compositionally biased region" description="Pro residues" evidence="1">
    <location>
        <begin position="213"/>
        <end position="226"/>
    </location>
</feature>
<feature type="region of interest" description="Disordered" evidence="1">
    <location>
        <begin position="622"/>
        <end position="650"/>
    </location>
</feature>
<evidence type="ECO:0000256" key="1">
    <source>
        <dbReference type="SAM" id="MobiDB-lite"/>
    </source>
</evidence>
<feature type="region of interest" description="Disordered" evidence="1">
    <location>
        <begin position="203"/>
        <end position="329"/>
    </location>
</feature>
<feature type="compositionally biased region" description="Polar residues" evidence="1">
    <location>
        <begin position="286"/>
        <end position="295"/>
    </location>
</feature>
<dbReference type="GO" id="GO:0000812">
    <property type="term" value="C:Swr1 complex"/>
    <property type="evidence" value="ECO:0007669"/>
    <property type="project" value="InterPro"/>
</dbReference>
<evidence type="ECO:0000313" key="4">
    <source>
        <dbReference type="Proteomes" id="UP000019473"/>
    </source>
</evidence>
<proteinExistence type="predicted"/>
<dbReference type="EMBL" id="AMGW01000001">
    <property type="protein sequence ID" value="EXJ65548.1"/>
    <property type="molecule type" value="Genomic_DNA"/>
</dbReference>
<dbReference type="RefSeq" id="XP_007754115.1">
    <property type="nucleotide sequence ID" value="XM_007755925.1"/>
</dbReference>
<dbReference type="InterPro" id="IPR057558">
    <property type="entry name" value="Swc3_dom"/>
</dbReference>
<dbReference type="Pfam" id="PF24707">
    <property type="entry name" value="Swc3"/>
    <property type="match status" value="1"/>
</dbReference>
<feature type="compositionally biased region" description="Basic and acidic residues" evidence="1">
    <location>
        <begin position="367"/>
        <end position="376"/>
    </location>
</feature>
<dbReference type="GeneID" id="19176500"/>
<keyword evidence="4" id="KW-1185">Reference proteome</keyword>